<feature type="region of interest" description="Disordered" evidence="1">
    <location>
        <begin position="17"/>
        <end position="49"/>
    </location>
</feature>
<organism evidence="2 3">
    <name type="scientific">Cellulomonas composti</name>
    <dbReference type="NCBI Taxonomy" id="266130"/>
    <lineage>
        <taxon>Bacteria</taxon>
        <taxon>Bacillati</taxon>
        <taxon>Actinomycetota</taxon>
        <taxon>Actinomycetes</taxon>
        <taxon>Micrococcales</taxon>
        <taxon>Cellulomonadaceae</taxon>
        <taxon>Cellulomonas</taxon>
    </lineage>
</organism>
<evidence type="ECO:0000313" key="3">
    <source>
        <dbReference type="Proteomes" id="UP000321720"/>
    </source>
</evidence>
<proteinExistence type="predicted"/>
<evidence type="ECO:0000256" key="1">
    <source>
        <dbReference type="SAM" id="MobiDB-lite"/>
    </source>
</evidence>
<name>A0A511JA43_9CELL</name>
<comment type="caution">
    <text evidence="2">The sequence shown here is derived from an EMBL/GenBank/DDBJ whole genome shotgun (WGS) entry which is preliminary data.</text>
</comment>
<reference evidence="2 3" key="1">
    <citation type="submission" date="2019-07" db="EMBL/GenBank/DDBJ databases">
        <title>Whole genome shotgun sequence of Cellulomonas composti NBRC 100758.</title>
        <authorList>
            <person name="Hosoyama A."/>
            <person name="Uohara A."/>
            <person name="Ohji S."/>
            <person name="Ichikawa N."/>
        </authorList>
    </citation>
    <scope>NUCLEOTIDE SEQUENCE [LARGE SCALE GENOMIC DNA]</scope>
    <source>
        <strain evidence="2 3">NBRC 100758</strain>
    </source>
</reference>
<dbReference type="EMBL" id="BJWG01000005">
    <property type="protein sequence ID" value="GEL94861.1"/>
    <property type="molecule type" value="Genomic_DNA"/>
</dbReference>
<evidence type="ECO:0000313" key="2">
    <source>
        <dbReference type="EMBL" id="GEL94861.1"/>
    </source>
</evidence>
<gene>
    <name evidence="2" type="ORF">CCO02nite_15190</name>
</gene>
<protein>
    <submittedName>
        <fullName evidence="2">Uncharacterized protein</fullName>
    </submittedName>
</protein>
<sequence>MATLGRTNDGVRVSISAGDGVEVDSMDGAGPERCRPTPDAGPPHTHLPAALSPAEEQCLRWQIRLEAAAARRAAALCRFGTPFDVVLANVCDELDRSFWTRDEWGSSFDREHFARTVVGLVEGPGCCLDPVLVTAVLDCLEYTLTNPVVYGPGNVAWPEKRCTTYHEDTVAADAVAAIFEAHSRTSR</sequence>
<dbReference type="AlphaFoldDB" id="A0A511JA43"/>
<accession>A0A511JA43</accession>
<keyword evidence="3" id="KW-1185">Reference proteome</keyword>
<dbReference type="Proteomes" id="UP000321720">
    <property type="component" value="Unassembled WGS sequence"/>
</dbReference>